<dbReference type="Proteomes" id="UP000230971">
    <property type="component" value="Unassembled WGS sequence"/>
</dbReference>
<evidence type="ECO:0000313" key="4">
    <source>
        <dbReference type="Proteomes" id="UP000193907"/>
    </source>
</evidence>
<reference evidence="3 5" key="2">
    <citation type="journal article" date="2017" name="Infect. Genet. Evol.">
        <title>The new phylogeny of the genus Mycobacterium: The old and the news.</title>
        <authorList>
            <person name="Tortoli E."/>
            <person name="Fedrizzi T."/>
            <person name="Meehan C.J."/>
            <person name="Trovato A."/>
            <person name="Grottola A."/>
            <person name="Giacobazzi E."/>
            <person name="Serpini G.F."/>
            <person name="Tagliazucchi S."/>
            <person name="Fabio A."/>
            <person name="Bettua C."/>
            <person name="Bertorelli R."/>
            <person name="Frascaro F."/>
            <person name="De Sanctis V."/>
            <person name="Pecorari M."/>
            <person name="Jousson O."/>
            <person name="Segata N."/>
            <person name="Cirillo D.M."/>
        </authorList>
    </citation>
    <scope>NUCLEOTIDE SEQUENCE [LARGE SCALE GENOMIC DNA]</scope>
    <source>
        <strain evidence="3 5">NCTC 12882</strain>
    </source>
</reference>
<evidence type="ECO:0000313" key="2">
    <source>
        <dbReference type="EMBL" id="ORV14603.1"/>
    </source>
</evidence>
<dbReference type="InterPro" id="IPR002645">
    <property type="entry name" value="STAS_dom"/>
</dbReference>
<sequence length="145" mass="15230">MSVANTAGSAAAAFPPQPWESHTARFNARRGPSATVISANGEFDASNSGALADYVARCAAHSKSLVVDLSGVEFFGTAGFSALHTINVRCAGADVRWAVVPSHAVSRLLRICDPDKTLPIAESVAEGLADAEEPRRLRQLIAQSR</sequence>
<dbReference type="OrthoDB" id="3697150at2"/>
<dbReference type="PANTHER" id="PTHR33495:SF13">
    <property type="entry name" value="ANTI-SIGMA-F FACTOR ANTAGONIST RSFB"/>
    <property type="match status" value="1"/>
</dbReference>
<comment type="caution">
    <text evidence="2">The sequence shown here is derived from an EMBL/GenBank/DDBJ whole genome shotgun (WGS) entry which is preliminary data.</text>
</comment>
<dbReference type="GO" id="GO:0043856">
    <property type="term" value="F:anti-sigma factor antagonist activity"/>
    <property type="evidence" value="ECO:0007669"/>
    <property type="project" value="TreeGrafter"/>
</dbReference>
<dbReference type="InterPro" id="IPR036513">
    <property type="entry name" value="STAS_dom_sf"/>
</dbReference>
<evidence type="ECO:0000313" key="5">
    <source>
        <dbReference type="Proteomes" id="UP000230971"/>
    </source>
</evidence>
<feature type="domain" description="STAS" evidence="1">
    <location>
        <begin position="24"/>
        <end position="131"/>
    </location>
</feature>
<dbReference type="Pfam" id="PF01740">
    <property type="entry name" value="STAS"/>
    <property type="match status" value="1"/>
</dbReference>
<dbReference type="Gene3D" id="3.30.750.24">
    <property type="entry name" value="STAS domain"/>
    <property type="match status" value="1"/>
</dbReference>
<evidence type="ECO:0000313" key="3">
    <source>
        <dbReference type="EMBL" id="PIB78018.1"/>
    </source>
</evidence>
<proteinExistence type="predicted"/>
<keyword evidence="4" id="KW-1185">Reference proteome</keyword>
<dbReference type="PROSITE" id="PS50801">
    <property type="entry name" value="STAS"/>
    <property type="match status" value="1"/>
</dbReference>
<evidence type="ECO:0000259" key="1">
    <source>
        <dbReference type="PROSITE" id="PS50801"/>
    </source>
</evidence>
<dbReference type="PANTHER" id="PTHR33495">
    <property type="entry name" value="ANTI-SIGMA FACTOR ANTAGONIST TM_1081-RELATED-RELATED"/>
    <property type="match status" value="1"/>
</dbReference>
<reference evidence="2 4" key="1">
    <citation type="submission" date="2016-01" db="EMBL/GenBank/DDBJ databases">
        <title>The new phylogeny of the genus Mycobacterium.</title>
        <authorList>
            <person name="Tarcisio F."/>
            <person name="Conor M."/>
            <person name="Antonella G."/>
            <person name="Elisabetta G."/>
            <person name="Giulia F.S."/>
            <person name="Sara T."/>
            <person name="Anna F."/>
            <person name="Clotilde B."/>
            <person name="Roberto B."/>
            <person name="Veronica D.S."/>
            <person name="Fabio R."/>
            <person name="Monica P."/>
            <person name="Olivier J."/>
            <person name="Enrico T."/>
            <person name="Nicola S."/>
        </authorList>
    </citation>
    <scope>NUCLEOTIDE SEQUENCE [LARGE SCALE GENOMIC DNA]</scope>
    <source>
        <strain evidence="2 4">DSM 44243</strain>
    </source>
</reference>
<dbReference type="EMBL" id="PDKV01000020">
    <property type="protein sequence ID" value="PIB78018.1"/>
    <property type="molecule type" value="Genomic_DNA"/>
</dbReference>
<dbReference type="CDD" id="cd07043">
    <property type="entry name" value="STAS_anti-anti-sigma_factors"/>
    <property type="match status" value="1"/>
</dbReference>
<name>A0A1X1RS74_MYCCE</name>
<dbReference type="Proteomes" id="UP000193907">
    <property type="component" value="Unassembled WGS sequence"/>
</dbReference>
<accession>A0A1X1RS74</accession>
<gene>
    <name evidence="2" type="ORF">AWB95_08165</name>
    <name evidence="3" type="ORF">CQY23_15665</name>
</gene>
<protein>
    <submittedName>
        <fullName evidence="3">Anti-sigma factor antagonist</fullName>
    </submittedName>
    <submittedName>
        <fullName evidence="2">Sulfate transporter</fullName>
    </submittedName>
</protein>
<dbReference type="STRING" id="28045.AWB95_08165"/>
<dbReference type="AlphaFoldDB" id="A0A1X1RS74"/>
<dbReference type="SUPFAM" id="SSF52091">
    <property type="entry name" value="SpoIIaa-like"/>
    <property type="match status" value="1"/>
</dbReference>
<organism evidence="2 4">
    <name type="scientific">Mycobacterium celatum</name>
    <dbReference type="NCBI Taxonomy" id="28045"/>
    <lineage>
        <taxon>Bacteria</taxon>
        <taxon>Bacillati</taxon>
        <taxon>Actinomycetota</taxon>
        <taxon>Actinomycetes</taxon>
        <taxon>Mycobacteriales</taxon>
        <taxon>Mycobacteriaceae</taxon>
        <taxon>Mycobacterium</taxon>
    </lineage>
</organism>
<dbReference type="EMBL" id="LQOM01000024">
    <property type="protein sequence ID" value="ORV14603.1"/>
    <property type="molecule type" value="Genomic_DNA"/>
</dbReference>